<evidence type="ECO:0000313" key="2">
    <source>
        <dbReference type="Proteomes" id="UP001499967"/>
    </source>
</evidence>
<reference evidence="2" key="1">
    <citation type="journal article" date="2019" name="Int. J. Syst. Evol. Microbiol.">
        <title>The Global Catalogue of Microorganisms (GCM) 10K type strain sequencing project: providing services to taxonomists for standard genome sequencing and annotation.</title>
        <authorList>
            <consortium name="The Broad Institute Genomics Platform"/>
            <consortium name="The Broad Institute Genome Sequencing Center for Infectious Disease"/>
            <person name="Wu L."/>
            <person name="Ma J."/>
        </authorList>
    </citation>
    <scope>NUCLEOTIDE SEQUENCE [LARGE SCALE GENOMIC DNA]</scope>
    <source>
        <strain evidence="2">JCM 11117</strain>
    </source>
</reference>
<gene>
    <name evidence="1" type="ORF">GCM10009559_12740</name>
</gene>
<sequence length="59" mass="5970">MDSSPIYTELVEEFRSRSAAVPAPSPVDPPTIAFEVPDAAVPAPVGTGEGGVMGGVITE</sequence>
<evidence type="ECO:0000313" key="1">
    <source>
        <dbReference type="EMBL" id="GAA0927101.1"/>
    </source>
</evidence>
<accession>A0ABP3ZTV4</accession>
<dbReference type="RefSeq" id="WP_343939920.1">
    <property type="nucleotide sequence ID" value="NZ_BAAAHP010000033.1"/>
</dbReference>
<comment type="caution">
    <text evidence="1">The sequence shown here is derived from an EMBL/GenBank/DDBJ whole genome shotgun (WGS) entry which is preliminary data.</text>
</comment>
<proteinExistence type="predicted"/>
<dbReference type="Proteomes" id="UP001499967">
    <property type="component" value="Unassembled WGS sequence"/>
</dbReference>
<name>A0ABP3ZTV4_9PSEU</name>
<organism evidence="1 2">
    <name type="scientific">Pseudonocardia zijingensis</name>
    <dbReference type="NCBI Taxonomy" id="153376"/>
    <lineage>
        <taxon>Bacteria</taxon>
        <taxon>Bacillati</taxon>
        <taxon>Actinomycetota</taxon>
        <taxon>Actinomycetes</taxon>
        <taxon>Pseudonocardiales</taxon>
        <taxon>Pseudonocardiaceae</taxon>
        <taxon>Pseudonocardia</taxon>
    </lineage>
</organism>
<dbReference type="EMBL" id="BAAAHP010000033">
    <property type="protein sequence ID" value="GAA0927101.1"/>
    <property type="molecule type" value="Genomic_DNA"/>
</dbReference>
<protein>
    <submittedName>
        <fullName evidence="1">Uncharacterized protein</fullName>
    </submittedName>
</protein>
<keyword evidence="2" id="KW-1185">Reference proteome</keyword>